<evidence type="ECO:0000313" key="33">
    <source>
        <dbReference type="Proteomes" id="UP000078560"/>
    </source>
</evidence>
<dbReference type="PROSITE" id="PS51002">
    <property type="entry name" value="CYTB_NTER"/>
    <property type="match status" value="1"/>
</dbReference>
<keyword evidence="17" id="KW-1278">Translocase</keyword>
<evidence type="ECO:0000256" key="18">
    <source>
        <dbReference type="ARBA" id="ARBA00022982"/>
    </source>
</evidence>
<feature type="transmembrane region" description="Helical" evidence="26">
    <location>
        <begin position="598"/>
        <end position="619"/>
    </location>
</feature>
<evidence type="ECO:0000313" key="32">
    <source>
        <dbReference type="Proteomes" id="UP000078546"/>
    </source>
</evidence>
<evidence type="ECO:0000256" key="1">
    <source>
        <dbReference type="ARBA" id="ARBA00001935"/>
    </source>
</evidence>
<evidence type="ECO:0000256" key="9">
    <source>
        <dbReference type="ARBA" id="ARBA00022448"/>
    </source>
</evidence>
<keyword evidence="15" id="KW-0106">Calcium</keyword>
<dbReference type="GO" id="GO:0004129">
    <property type="term" value="F:cytochrome-c oxidase activity"/>
    <property type="evidence" value="ECO:0007669"/>
    <property type="project" value="UniProtKB-EC"/>
</dbReference>
<dbReference type="InterPro" id="IPR016174">
    <property type="entry name" value="Di-haem_cyt_TM"/>
</dbReference>
<dbReference type="SUPFAM" id="SSF81342">
    <property type="entry name" value="Transmembrane di-heme cytochromes"/>
    <property type="match status" value="1"/>
</dbReference>
<feature type="transmembrane region" description="Helical" evidence="26">
    <location>
        <begin position="50"/>
        <end position="78"/>
    </location>
</feature>
<comment type="cofactor">
    <cofactor evidence="2">
        <name>heme</name>
        <dbReference type="ChEBI" id="CHEBI:30413"/>
    </cofactor>
</comment>
<evidence type="ECO:0000259" key="28">
    <source>
        <dbReference type="PROSITE" id="PS51002"/>
    </source>
</evidence>
<evidence type="ECO:0000256" key="11">
    <source>
        <dbReference type="ARBA" id="ARBA00022660"/>
    </source>
</evidence>
<feature type="domain" description="Cytochrome b/b6 N-terminal region profile" evidence="28">
    <location>
        <begin position="416"/>
        <end position="629"/>
    </location>
</feature>
<dbReference type="EMBL" id="FLQU01000679">
    <property type="protein sequence ID" value="SBS89087.1"/>
    <property type="molecule type" value="Genomic_DNA"/>
</dbReference>
<evidence type="ECO:0000313" key="30">
    <source>
        <dbReference type="EMBL" id="SBS89087.1"/>
    </source>
</evidence>
<evidence type="ECO:0000256" key="16">
    <source>
        <dbReference type="ARBA" id="ARBA00022842"/>
    </source>
</evidence>
<keyword evidence="19 26" id="KW-1133">Transmembrane helix</keyword>
<dbReference type="InterPro" id="IPR000883">
    <property type="entry name" value="Cyt_C_Oxase_1"/>
</dbReference>
<feature type="transmembrane region" description="Helical" evidence="26">
    <location>
        <begin position="650"/>
        <end position="669"/>
    </location>
</feature>
<dbReference type="EMBL" id="FLQV01000896">
    <property type="protein sequence ID" value="SBS98721.1"/>
    <property type="molecule type" value="Genomic_DNA"/>
</dbReference>
<dbReference type="EC" id="7.1.1.9" evidence="7"/>
<keyword evidence="11" id="KW-0679">Respiratory chain</keyword>
<evidence type="ECO:0000256" key="19">
    <source>
        <dbReference type="ARBA" id="ARBA00022989"/>
    </source>
</evidence>
<dbReference type="PANTHER" id="PTHR10422">
    <property type="entry name" value="CYTOCHROME C OXIDASE SUBUNIT 1"/>
    <property type="match status" value="1"/>
</dbReference>
<keyword evidence="22" id="KW-0496">Mitochondrion</keyword>
<feature type="transmembrane region" description="Helical" evidence="26">
    <location>
        <begin position="336"/>
        <end position="356"/>
    </location>
</feature>
<keyword evidence="16" id="KW-0460">Magnesium</keyword>
<dbReference type="CDD" id="cd00284">
    <property type="entry name" value="Cytochrome_b_N"/>
    <property type="match status" value="1"/>
</dbReference>
<keyword evidence="12 26" id="KW-0812">Transmembrane</keyword>
<dbReference type="PROSITE" id="PS51003">
    <property type="entry name" value="CYTB_CTER"/>
    <property type="match status" value="1"/>
</dbReference>
<evidence type="ECO:0000256" key="10">
    <source>
        <dbReference type="ARBA" id="ARBA00022617"/>
    </source>
</evidence>
<name>A0A1A8X299_PLAOA</name>
<keyword evidence="14" id="KW-0999">Mitochondrion inner membrane</keyword>
<feature type="transmembrane region" description="Helical" evidence="26">
    <location>
        <begin position="227"/>
        <end position="251"/>
    </location>
</feature>
<keyword evidence="10" id="KW-0349">Heme</keyword>
<feature type="transmembrane region" description="Helical" evidence="26">
    <location>
        <begin position="263"/>
        <end position="284"/>
    </location>
</feature>
<dbReference type="Proteomes" id="UP000078546">
    <property type="component" value="Unassembled WGS sequence"/>
</dbReference>
<feature type="transmembrane region" description="Helical" evidence="26">
    <location>
        <begin position="12"/>
        <end position="30"/>
    </location>
</feature>
<dbReference type="InterPro" id="IPR048259">
    <property type="entry name" value="Cytochrome_b_N_euk/bac"/>
</dbReference>
<evidence type="ECO:0000256" key="14">
    <source>
        <dbReference type="ARBA" id="ARBA00022792"/>
    </source>
</evidence>
<reference evidence="32 33" key="2">
    <citation type="submission" date="2016-05" db="EMBL/GenBank/DDBJ databases">
        <authorList>
            <person name="Naeem Raeece"/>
        </authorList>
    </citation>
    <scope>NUCLEOTIDE SEQUENCE [LARGE SCALE GENOMIC DNA]</scope>
</reference>
<evidence type="ECO:0000256" key="20">
    <source>
        <dbReference type="ARBA" id="ARBA00023004"/>
    </source>
</evidence>
<evidence type="ECO:0000259" key="29">
    <source>
        <dbReference type="PROSITE" id="PS51003"/>
    </source>
</evidence>
<evidence type="ECO:0000256" key="21">
    <source>
        <dbReference type="ARBA" id="ARBA00023008"/>
    </source>
</evidence>
<evidence type="ECO:0000256" key="15">
    <source>
        <dbReference type="ARBA" id="ARBA00022837"/>
    </source>
</evidence>
<keyword evidence="18" id="KW-0249">Electron transport</keyword>
<feature type="domain" description="Cytochrome b/b6 C-terminal region profile" evidence="29">
    <location>
        <begin position="629"/>
        <end position="748"/>
    </location>
</feature>
<dbReference type="PRINTS" id="PR01165">
    <property type="entry name" value="CYCOXIDASEI"/>
</dbReference>
<dbReference type="Pfam" id="PF00115">
    <property type="entry name" value="COX1"/>
    <property type="match status" value="1"/>
</dbReference>
<feature type="transmembrane region" description="Helical" evidence="26">
    <location>
        <begin position="563"/>
        <end position="586"/>
    </location>
</feature>
<dbReference type="Gene3D" id="1.10.287.980">
    <property type="entry name" value="plastocyanin oxidoreductase"/>
    <property type="match status" value="1"/>
</dbReference>
<evidence type="ECO:0000256" key="4">
    <source>
        <dbReference type="ARBA" id="ARBA00004673"/>
    </source>
</evidence>
<dbReference type="PROSITE" id="PS50855">
    <property type="entry name" value="COX1"/>
    <property type="match status" value="1"/>
</dbReference>
<feature type="transmembrane region" description="Helical" evidence="26">
    <location>
        <begin position="183"/>
        <end position="207"/>
    </location>
</feature>
<evidence type="ECO:0000256" key="8">
    <source>
        <dbReference type="ARBA" id="ARBA00015947"/>
    </source>
</evidence>
<evidence type="ECO:0000259" key="27">
    <source>
        <dbReference type="PROSITE" id="PS50855"/>
    </source>
</evidence>
<dbReference type="GO" id="GO:0046872">
    <property type="term" value="F:metal ion binding"/>
    <property type="evidence" value="ECO:0007669"/>
    <property type="project" value="UniProtKB-KW"/>
</dbReference>
<dbReference type="Pfam" id="PF00033">
    <property type="entry name" value="Cytochrome_B"/>
    <property type="match status" value="1"/>
</dbReference>
<feature type="transmembrane region" description="Helical" evidence="26">
    <location>
        <begin position="730"/>
        <end position="748"/>
    </location>
</feature>
<dbReference type="PROSITE" id="PS00077">
    <property type="entry name" value="COX1_CUB"/>
    <property type="match status" value="1"/>
</dbReference>
<evidence type="ECO:0000256" key="25">
    <source>
        <dbReference type="ARBA" id="ARBA00049512"/>
    </source>
</evidence>
<evidence type="ECO:0000256" key="24">
    <source>
        <dbReference type="ARBA" id="ARBA00032715"/>
    </source>
</evidence>
<dbReference type="InterPro" id="IPR023615">
    <property type="entry name" value="Cyt_c_Oxase_su1_BS"/>
</dbReference>
<comment type="catalytic activity">
    <reaction evidence="25">
        <text>4 Fe(II)-[cytochrome c] + O2 + 8 H(+)(in) = 4 Fe(III)-[cytochrome c] + 2 H2O + 4 H(+)(out)</text>
        <dbReference type="Rhea" id="RHEA:11436"/>
        <dbReference type="Rhea" id="RHEA-COMP:10350"/>
        <dbReference type="Rhea" id="RHEA-COMP:14399"/>
        <dbReference type="ChEBI" id="CHEBI:15377"/>
        <dbReference type="ChEBI" id="CHEBI:15378"/>
        <dbReference type="ChEBI" id="CHEBI:15379"/>
        <dbReference type="ChEBI" id="CHEBI:29033"/>
        <dbReference type="ChEBI" id="CHEBI:29034"/>
        <dbReference type="EC" id="7.1.1.9"/>
    </reaction>
    <physiologicalReaction direction="left-to-right" evidence="25">
        <dbReference type="Rhea" id="RHEA:11437"/>
    </physiologicalReaction>
</comment>
<feature type="transmembrane region" description="Helical" evidence="26">
    <location>
        <begin position="98"/>
        <end position="118"/>
    </location>
</feature>
<dbReference type="Pfam" id="PF00032">
    <property type="entry name" value="Cytochrom_B_C"/>
    <property type="match status" value="1"/>
</dbReference>
<dbReference type="GO" id="GO:0006123">
    <property type="term" value="P:mitochondrial electron transport, cytochrome c to oxygen"/>
    <property type="evidence" value="ECO:0007669"/>
    <property type="project" value="TreeGrafter"/>
</dbReference>
<keyword evidence="21" id="KW-0186">Copper</keyword>
<dbReference type="InterPro" id="IPR036150">
    <property type="entry name" value="Cyt_b/b6_C_sf"/>
</dbReference>
<feature type="domain" description="Cytochrome oxidase subunit I profile" evidence="27">
    <location>
        <begin position="10"/>
        <end position="476"/>
    </location>
</feature>
<evidence type="ECO:0000256" key="5">
    <source>
        <dbReference type="ARBA" id="ARBA00009578"/>
    </source>
</evidence>
<comment type="subcellular location">
    <subcellularLocation>
        <location evidence="3">Mitochondrion inner membrane</location>
        <topology evidence="3">Multi-pass membrane protein</topology>
    </subcellularLocation>
</comment>
<gene>
    <name evidence="31" type="ORF">POVCU1_048260</name>
    <name evidence="30" type="ORF">POVCU2_0052200</name>
</gene>
<evidence type="ECO:0000256" key="3">
    <source>
        <dbReference type="ARBA" id="ARBA00004448"/>
    </source>
</evidence>
<dbReference type="Proteomes" id="UP000078560">
    <property type="component" value="Unassembled WGS sequence"/>
</dbReference>
<comment type="similarity">
    <text evidence="5">Belongs to the heme-copper respiratory oxidase family.</text>
</comment>
<organism evidence="31 32">
    <name type="scientific">Plasmodium ovale curtisi</name>
    <dbReference type="NCBI Taxonomy" id="864141"/>
    <lineage>
        <taxon>Eukaryota</taxon>
        <taxon>Sar</taxon>
        <taxon>Alveolata</taxon>
        <taxon>Apicomplexa</taxon>
        <taxon>Aconoidasida</taxon>
        <taxon>Haemosporida</taxon>
        <taxon>Plasmodiidae</taxon>
        <taxon>Plasmodium</taxon>
        <taxon>Plasmodium (Plasmodium)</taxon>
    </lineage>
</organism>
<comment type="cofactor">
    <cofactor evidence="1">
        <name>Cu cation</name>
        <dbReference type="ChEBI" id="CHEBI:23378"/>
    </cofactor>
</comment>
<reference evidence="31" key="1">
    <citation type="submission" date="2016-05" db="EMBL/GenBank/DDBJ databases">
        <authorList>
            <person name="Lavstsen T."/>
            <person name="Jespersen J.S."/>
        </authorList>
    </citation>
    <scope>NUCLEOTIDE SEQUENCE [LARGE SCALE GENOMIC DNA]</scope>
</reference>
<dbReference type="GO" id="GO:0020037">
    <property type="term" value="F:heme binding"/>
    <property type="evidence" value="ECO:0007669"/>
    <property type="project" value="InterPro"/>
</dbReference>
<dbReference type="GO" id="GO:0015990">
    <property type="term" value="P:electron transport coupled proton transport"/>
    <property type="evidence" value="ECO:0007669"/>
    <property type="project" value="TreeGrafter"/>
</dbReference>
<protein>
    <recommendedName>
        <fullName evidence="8">Cytochrome c oxidase subunit 1</fullName>
        <ecNumber evidence="7">7.1.1.9</ecNumber>
    </recommendedName>
    <alternativeName>
        <fullName evidence="24">Cytochrome c oxidase polypeptide I</fullName>
    </alternativeName>
</protein>
<evidence type="ECO:0000256" key="13">
    <source>
        <dbReference type="ARBA" id="ARBA00022723"/>
    </source>
</evidence>
<comment type="subunit">
    <text evidence="6">Component of the cytochrome c oxidase (complex IV, CIV), a multisubunit enzyme composed of a catalytic core of 3 subunits and several supernumerary subunits. The complex exists as a monomer or a dimer and forms supercomplexes (SCs) in the inner mitochondrial membrane with ubiquinol-cytochrome c oxidoreductase (cytochrome b-c1 complex, complex III, CIII).</text>
</comment>
<dbReference type="SUPFAM" id="SSF81648">
    <property type="entry name" value="a domain/subunit of cytochrome bc1 complex (Ubiquinol-cytochrome c reductase)"/>
    <property type="match status" value="1"/>
</dbReference>
<feature type="transmembrane region" description="Helical" evidence="26">
    <location>
        <begin position="535"/>
        <end position="557"/>
    </location>
</feature>
<dbReference type="AlphaFoldDB" id="A0A1A8X299"/>
<dbReference type="InterPro" id="IPR036927">
    <property type="entry name" value="Cyt_c_oxase-like_su1_sf"/>
</dbReference>
<keyword evidence="20" id="KW-0408">Iron</keyword>
<comment type="pathway">
    <text evidence="4">Energy metabolism; oxidative phosphorylation.</text>
</comment>
<feature type="transmembrane region" description="Helical" evidence="26">
    <location>
        <begin position="138"/>
        <end position="162"/>
    </location>
</feature>
<evidence type="ECO:0000256" key="23">
    <source>
        <dbReference type="ARBA" id="ARBA00023136"/>
    </source>
</evidence>
<evidence type="ECO:0000256" key="7">
    <source>
        <dbReference type="ARBA" id="ARBA00012949"/>
    </source>
</evidence>
<accession>A0A1A8X299</accession>
<evidence type="ECO:0000256" key="2">
    <source>
        <dbReference type="ARBA" id="ARBA00001971"/>
    </source>
</evidence>
<dbReference type="FunFam" id="1.20.210.10:FF:000007">
    <property type="entry name" value="Cytochrome c oxidase subunit 1"/>
    <property type="match status" value="1"/>
</dbReference>
<evidence type="ECO:0000313" key="31">
    <source>
        <dbReference type="EMBL" id="SBS98721.1"/>
    </source>
</evidence>
<dbReference type="PANTHER" id="PTHR10422:SF18">
    <property type="entry name" value="CYTOCHROME C OXIDASE SUBUNIT 1"/>
    <property type="match status" value="1"/>
</dbReference>
<evidence type="ECO:0000256" key="22">
    <source>
        <dbReference type="ARBA" id="ARBA00023128"/>
    </source>
</evidence>
<keyword evidence="9" id="KW-0813">Transport</keyword>
<evidence type="ECO:0000256" key="6">
    <source>
        <dbReference type="ARBA" id="ARBA00011164"/>
    </source>
</evidence>
<feature type="transmembrane region" description="Helical" evidence="26">
    <location>
        <begin position="408"/>
        <end position="429"/>
    </location>
</feature>
<keyword evidence="23 26" id="KW-0472">Membrane</keyword>
<dbReference type="InterPro" id="IPR005798">
    <property type="entry name" value="Cyt_b/b6_C"/>
</dbReference>
<feature type="transmembrane region" description="Helical" evidence="26">
    <location>
        <begin position="450"/>
        <end position="475"/>
    </location>
</feature>
<evidence type="ECO:0000256" key="17">
    <source>
        <dbReference type="ARBA" id="ARBA00022967"/>
    </source>
</evidence>
<evidence type="ECO:0000256" key="12">
    <source>
        <dbReference type="ARBA" id="ARBA00022692"/>
    </source>
</evidence>
<dbReference type="SUPFAM" id="SSF81442">
    <property type="entry name" value="Cytochrome c oxidase subunit I-like"/>
    <property type="match status" value="1"/>
</dbReference>
<dbReference type="GO" id="GO:0005743">
    <property type="term" value="C:mitochondrial inner membrane"/>
    <property type="evidence" value="ECO:0007669"/>
    <property type="project" value="UniProtKB-SubCell"/>
</dbReference>
<proteinExistence type="inferred from homology"/>
<dbReference type="InterPro" id="IPR023616">
    <property type="entry name" value="Cyt_c_oxase-like_su1_dom"/>
</dbReference>
<dbReference type="GO" id="GO:0016491">
    <property type="term" value="F:oxidoreductase activity"/>
    <property type="evidence" value="ECO:0007669"/>
    <property type="project" value="UniProtKB-UniRule"/>
</dbReference>
<feature type="transmembrane region" description="Helical" evidence="26">
    <location>
        <begin position="368"/>
        <end position="388"/>
    </location>
</feature>
<dbReference type="Gene3D" id="1.20.210.10">
    <property type="entry name" value="Cytochrome c oxidase-like, subunit I domain"/>
    <property type="match status" value="1"/>
</dbReference>
<evidence type="ECO:0000256" key="26">
    <source>
        <dbReference type="SAM" id="Phobius"/>
    </source>
</evidence>
<sequence length="809" mass="91456">MDNTRLFQRLYYLWFSFLFGSYGFLLSVILRTELYSSSLRIIAQENVNLYNMIFTIHGIIMIFFNIMPGLFGGFGNYFLPILCGSPELAYPRINSISLLLQPIAFILVILSTAAEFGGGTGWTLYPPLSTSLMSLSPVAVDVIILGLLVSGIASIMSSLNFITTVMHLRAKGLTLGILSVSTWSLIITSIMLLLTLPVLTGGVLMLLSDLHFNTLFFDPTFAGDPILYQHLFWFFGHPEVYILILPAFGVISHVISTNYCRSLFGNQSMILAMSCIAILGSVVWAHHMYTTGLEIDTRAFFTSTTILISIPTGTKVFNWICTYMGSNFGITHSSSLLSLLFICTFTFGGTTGVILGNAAIDIALHDTYYVIAHFHFVLSIGAIIGLFTTVSAFQENFFGKHLRENSIIILWSILFFIGVVLTFLPMHFLGFNVMPRRIPDYPDALNGWNMICSIGSTMTLFGIIFFIQILTGVFLASRYTPEISYAYYSIQHILRELWSGWCFRYMHATGASLVFFLTYLHILRGLNYSYLYLPLSWISGLIIFALFIVTAFIGYVLPWGQMSYWGATVITNLLSSIPALVIWLCGGYTVSDPTIKRFFVLHFILPFVALCIVFIHIFFLHLHGSTNPLGYDTALKIPFYPNLLSLDVKGFNNIFILFLLQSLFGIIPLSHPDNAIMVNTYVTPIQIVPEWYFLPFYAMLKTIPSKTAGLLIVLASLQLLFLLAEQRSLTTIIQFKMAFVGYLYLFIIKEHIMITAPKQTFKLQGYDKTIFLNNEQNNTDRKTLTSWLNFPMIYLPNRFRRKPSIFMFD</sequence>
<keyword evidence="13" id="KW-0479">Metal-binding</keyword>
<dbReference type="InterPro" id="IPR005797">
    <property type="entry name" value="Cyt_b/b6_N"/>
</dbReference>